<keyword evidence="2" id="KW-1185">Reference proteome</keyword>
<dbReference type="OrthoDB" id="5976022at2759"/>
<gene>
    <name evidence="1" type="ORF">Anas_10893</name>
</gene>
<sequence length="74" mass="8469">MALAHMWSCPFVEASAKNRLNVNEVFAEIVREMNVNPTQKDNNYLCCLFKCCSKMILKGAVVVVLAHFFFLLKE</sequence>
<accession>A0A5N5SLH2</accession>
<comment type="caution">
    <text evidence="1">The sequence shown here is derived from an EMBL/GenBank/DDBJ whole genome shotgun (WGS) entry which is preliminary data.</text>
</comment>
<dbReference type="Proteomes" id="UP000326759">
    <property type="component" value="Unassembled WGS sequence"/>
</dbReference>
<dbReference type="InterPro" id="IPR001806">
    <property type="entry name" value="Small_GTPase"/>
</dbReference>
<dbReference type="InterPro" id="IPR027417">
    <property type="entry name" value="P-loop_NTPase"/>
</dbReference>
<dbReference type="AlphaFoldDB" id="A0A5N5SLH2"/>
<reference evidence="1 2" key="1">
    <citation type="journal article" date="2019" name="PLoS Biol.">
        <title>Sex chromosomes control vertical transmission of feminizing Wolbachia symbionts in an isopod.</title>
        <authorList>
            <person name="Becking T."/>
            <person name="Chebbi M.A."/>
            <person name="Giraud I."/>
            <person name="Moumen B."/>
            <person name="Laverre T."/>
            <person name="Caubet Y."/>
            <person name="Peccoud J."/>
            <person name="Gilbert C."/>
            <person name="Cordaux R."/>
        </authorList>
    </citation>
    <scope>NUCLEOTIDE SEQUENCE [LARGE SCALE GENOMIC DNA]</scope>
    <source>
        <strain evidence="1">ANa2</strain>
        <tissue evidence="1">Whole body excluding digestive tract and cuticle</tissue>
    </source>
</reference>
<organism evidence="1 2">
    <name type="scientific">Armadillidium nasatum</name>
    <dbReference type="NCBI Taxonomy" id="96803"/>
    <lineage>
        <taxon>Eukaryota</taxon>
        <taxon>Metazoa</taxon>
        <taxon>Ecdysozoa</taxon>
        <taxon>Arthropoda</taxon>
        <taxon>Crustacea</taxon>
        <taxon>Multicrustacea</taxon>
        <taxon>Malacostraca</taxon>
        <taxon>Eumalacostraca</taxon>
        <taxon>Peracarida</taxon>
        <taxon>Isopoda</taxon>
        <taxon>Oniscidea</taxon>
        <taxon>Crinocheta</taxon>
        <taxon>Armadillidiidae</taxon>
        <taxon>Armadillidium</taxon>
    </lineage>
</organism>
<dbReference type="GO" id="GO:0005525">
    <property type="term" value="F:GTP binding"/>
    <property type="evidence" value="ECO:0007669"/>
    <property type="project" value="InterPro"/>
</dbReference>
<dbReference type="Pfam" id="PF00071">
    <property type="entry name" value="Ras"/>
    <property type="match status" value="1"/>
</dbReference>
<evidence type="ECO:0000313" key="1">
    <source>
        <dbReference type="EMBL" id="KAB7494921.1"/>
    </source>
</evidence>
<proteinExistence type="predicted"/>
<protein>
    <submittedName>
        <fullName evidence="1">Uncharacterized protein</fullName>
    </submittedName>
</protein>
<name>A0A5N5SLH2_9CRUS</name>
<evidence type="ECO:0000313" key="2">
    <source>
        <dbReference type="Proteomes" id="UP000326759"/>
    </source>
</evidence>
<dbReference type="PROSITE" id="PS51421">
    <property type="entry name" value="RAS"/>
    <property type="match status" value="1"/>
</dbReference>
<dbReference type="GO" id="GO:0003924">
    <property type="term" value="F:GTPase activity"/>
    <property type="evidence" value="ECO:0007669"/>
    <property type="project" value="InterPro"/>
</dbReference>
<dbReference type="EMBL" id="SEYY01023341">
    <property type="protein sequence ID" value="KAB7494921.1"/>
    <property type="molecule type" value="Genomic_DNA"/>
</dbReference>
<dbReference type="Gene3D" id="3.40.50.300">
    <property type="entry name" value="P-loop containing nucleotide triphosphate hydrolases"/>
    <property type="match status" value="1"/>
</dbReference>
<dbReference type="SUPFAM" id="SSF52540">
    <property type="entry name" value="P-loop containing nucleoside triphosphate hydrolases"/>
    <property type="match status" value="1"/>
</dbReference>